<evidence type="ECO:0000256" key="4">
    <source>
        <dbReference type="ARBA" id="ARBA00022989"/>
    </source>
</evidence>
<dbReference type="InterPro" id="IPR018704">
    <property type="entry name" value="SecYEG/CpoB_TPR"/>
</dbReference>
<comment type="similarity">
    <text evidence="7">Belongs to the YfgM family.</text>
</comment>
<dbReference type="PANTHER" id="PTHR38035:SF1">
    <property type="entry name" value="ANCILLARY SECYEG TRANSLOCON SUBUNIT"/>
    <property type="match status" value="1"/>
</dbReference>
<dbReference type="PANTHER" id="PTHR38035">
    <property type="entry name" value="UPF0070 PROTEIN YFGM"/>
    <property type="match status" value="1"/>
</dbReference>
<dbReference type="GO" id="GO:0044877">
    <property type="term" value="F:protein-containing complex binding"/>
    <property type="evidence" value="ECO:0007669"/>
    <property type="project" value="InterPro"/>
</dbReference>
<dbReference type="AlphaFoldDB" id="A0A1J5S7L1"/>
<dbReference type="PROSITE" id="PS50005">
    <property type="entry name" value="TPR"/>
    <property type="match status" value="1"/>
</dbReference>
<evidence type="ECO:0000256" key="9">
    <source>
        <dbReference type="SAM" id="Phobius"/>
    </source>
</evidence>
<evidence type="ECO:0000313" key="11">
    <source>
        <dbReference type="EMBL" id="OIR00229.1"/>
    </source>
</evidence>
<evidence type="ECO:0000256" key="2">
    <source>
        <dbReference type="ARBA" id="ARBA00022475"/>
    </source>
</evidence>
<dbReference type="EMBL" id="MLJW01000097">
    <property type="protein sequence ID" value="OIR00229.1"/>
    <property type="molecule type" value="Genomic_DNA"/>
</dbReference>
<evidence type="ECO:0000256" key="6">
    <source>
        <dbReference type="ARBA" id="ARBA00023186"/>
    </source>
</evidence>
<keyword evidence="2" id="KW-1003">Cell membrane</keyword>
<evidence type="ECO:0000256" key="3">
    <source>
        <dbReference type="ARBA" id="ARBA00022692"/>
    </source>
</evidence>
<reference evidence="11" key="1">
    <citation type="submission" date="2016-10" db="EMBL/GenBank/DDBJ databases">
        <title>Sequence of Gallionella enrichment culture.</title>
        <authorList>
            <person name="Poehlein A."/>
            <person name="Muehling M."/>
            <person name="Daniel R."/>
        </authorList>
    </citation>
    <scope>NUCLEOTIDE SEQUENCE</scope>
</reference>
<keyword evidence="6" id="KW-0143">Chaperone</keyword>
<sequence length="212" mass="23145">MSYNLEEQDQIDNLRDFWNRWGTLISSIILAAGLAWAGYAGWQWWQARQAAQTSALFDQINKEISAGNLQKAVPAWADLQGKYPDSPYAQMGGLAMAKAYADAGKIASAETELRWTAEHAPSQAYRAAALLNLSALQVDAKQLQAALETVKQSPSPAFDALFAARRGDIYALLGQREQARKAYENALKALPPDAGYRQLVQLKLNSVGGDAS</sequence>
<dbReference type="InterPro" id="IPR011990">
    <property type="entry name" value="TPR-like_helical_dom_sf"/>
</dbReference>
<evidence type="ECO:0000256" key="5">
    <source>
        <dbReference type="ARBA" id="ARBA00023136"/>
    </source>
</evidence>
<dbReference type="InterPro" id="IPR026039">
    <property type="entry name" value="YfgM"/>
</dbReference>
<feature type="transmembrane region" description="Helical" evidence="9">
    <location>
        <begin position="21"/>
        <end position="45"/>
    </location>
</feature>
<keyword evidence="3 9" id="KW-0812">Transmembrane</keyword>
<dbReference type="Pfam" id="PF09976">
    <property type="entry name" value="TPR_21"/>
    <property type="match status" value="1"/>
</dbReference>
<evidence type="ECO:0000259" key="10">
    <source>
        <dbReference type="Pfam" id="PF09976"/>
    </source>
</evidence>
<name>A0A1J5S7L1_9ZZZZ</name>
<comment type="subcellular location">
    <subcellularLocation>
        <location evidence="1">Cell membrane</location>
        <topology evidence="1">Single-pass type II membrane protein</topology>
    </subcellularLocation>
</comment>
<proteinExistence type="inferred from homology"/>
<feature type="domain" description="Ancillary SecYEG translocon subunit/Cell division coordinator CpoB TPR" evidence="10">
    <location>
        <begin position="15"/>
        <end position="208"/>
    </location>
</feature>
<keyword evidence="5 9" id="KW-0472">Membrane</keyword>
<comment type="caution">
    <text evidence="11">The sequence shown here is derived from an EMBL/GenBank/DDBJ whole genome shotgun (WGS) entry which is preliminary data.</text>
</comment>
<evidence type="ECO:0000256" key="1">
    <source>
        <dbReference type="ARBA" id="ARBA00004401"/>
    </source>
</evidence>
<gene>
    <name evidence="11" type="primary">bamD_16</name>
    <name evidence="11" type="ORF">GALL_176870</name>
</gene>
<dbReference type="PIRSF" id="PIRSF006170">
    <property type="entry name" value="YfgM"/>
    <property type="match status" value="1"/>
</dbReference>
<protein>
    <recommendedName>
        <fullName evidence="8">Ancillary SecYEG translocon subunit</fullName>
    </recommendedName>
</protein>
<evidence type="ECO:0000256" key="8">
    <source>
        <dbReference type="ARBA" id="ARBA00024235"/>
    </source>
</evidence>
<accession>A0A1J5S7L1</accession>
<dbReference type="SUPFAM" id="SSF48452">
    <property type="entry name" value="TPR-like"/>
    <property type="match status" value="1"/>
</dbReference>
<dbReference type="InterPro" id="IPR019734">
    <property type="entry name" value="TPR_rpt"/>
</dbReference>
<keyword evidence="4 9" id="KW-1133">Transmembrane helix</keyword>
<organism evidence="11">
    <name type="scientific">mine drainage metagenome</name>
    <dbReference type="NCBI Taxonomy" id="410659"/>
    <lineage>
        <taxon>unclassified sequences</taxon>
        <taxon>metagenomes</taxon>
        <taxon>ecological metagenomes</taxon>
    </lineage>
</organism>
<dbReference type="GO" id="GO:0005886">
    <property type="term" value="C:plasma membrane"/>
    <property type="evidence" value="ECO:0007669"/>
    <property type="project" value="UniProtKB-SubCell"/>
</dbReference>
<dbReference type="Gene3D" id="1.25.40.10">
    <property type="entry name" value="Tetratricopeptide repeat domain"/>
    <property type="match status" value="1"/>
</dbReference>
<evidence type="ECO:0000256" key="7">
    <source>
        <dbReference type="ARBA" id="ARBA00024197"/>
    </source>
</evidence>